<organism evidence="1 2">
    <name type="scientific">Photorhabdus cinerea</name>
    <dbReference type="NCBI Taxonomy" id="471575"/>
    <lineage>
        <taxon>Bacteria</taxon>
        <taxon>Pseudomonadati</taxon>
        <taxon>Pseudomonadota</taxon>
        <taxon>Gammaproteobacteria</taxon>
        <taxon>Enterobacterales</taxon>
        <taxon>Morganellaceae</taxon>
        <taxon>Photorhabdus</taxon>
    </lineage>
</organism>
<dbReference type="Proteomes" id="UP000591844">
    <property type="component" value="Unassembled WGS sequence"/>
</dbReference>
<dbReference type="InterPro" id="IPR009241">
    <property type="entry name" value="HigB-like"/>
</dbReference>
<keyword evidence="2" id="KW-1185">Reference proteome</keyword>
<name>A0A7X5TJX1_9GAMM</name>
<proteinExistence type="predicted"/>
<sequence>MIKVNRTPEVEKWLKSLKDKTTKAKIIIRIDRMKEGNFGDVEPVGNGISELRIHQGKGYRVYFANRNDEIILLLCGGNKNTQQQDIKKAKEIAKEWGF</sequence>
<dbReference type="Pfam" id="PF05973">
    <property type="entry name" value="Gp49"/>
    <property type="match status" value="1"/>
</dbReference>
<dbReference type="PIRSF" id="PIRSF028744">
    <property type="entry name" value="Addict_mod_HI1419"/>
    <property type="match status" value="1"/>
</dbReference>
<evidence type="ECO:0000313" key="1">
    <source>
        <dbReference type="EMBL" id="NHB94382.1"/>
    </source>
</evidence>
<protein>
    <submittedName>
        <fullName evidence="1">Addiction module antitoxin RelB</fullName>
    </submittedName>
</protein>
<dbReference type="RefSeq" id="WP_166310285.1">
    <property type="nucleotide sequence ID" value="NZ_CAWPIB010000035.1"/>
</dbReference>
<dbReference type="PANTHER" id="PTHR41791:SF1">
    <property type="entry name" value="SSL7039 PROTEIN"/>
    <property type="match status" value="1"/>
</dbReference>
<evidence type="ECO:0000313" key="2">
    <source>
        <dbReference type="Proteomes" id="UP000591844"/>
    </source>
</evidence>
<comment type="caution">
    <text evidence="1">The sequence shown here is derived from an EMBL/GenBank/DDBJ whole genome shotgun (WGS) entry which is preliminary data.</text>
</comment>
<dbReference type="PANTHER" id="PTHR41791">
    <property type="entry name" value="SSL7039 PROTEIN"/>
    <property type="match status" value="1"/>
</dbReference>
<dbReference type="InterPro" id="IPR035093">
    <property type="entry name" value="RelE/ParE_toxin_dom_sf"/>
</dbReference>
<dbReference type="NCBIfam" id="TIGR02683">
    <property type="entry name" value="upstrm_HI1419"/>
    <property type="match status" value="1"/>
</dbReference>
<accession>A0A7X5TJX1</accession>
<dbReference type="SUPFAM" id="SSF143011">
    <property type="entry name" value="RelE-like"/>
    <property type="match status" value="1"/>
</dbReference>
<reference evidence="1 2" key="1">
    <citation type="submission" date="2018-02" db="EMBL/GenBank/DDBJ databases">
        <authorList>
            <person name="Machado R.A."/>
        </authorList>
    </citation>
    <scope>NUCLEOTIDE SEQUENCE [LARGE SCALE GENOMIC DNA]</scope>
    <source>
        <strain evidence="1 2">DSM 19724</strain>
    </source>
</reference>
<dbReference type="EMBL" id="PUJW01000035">
    <property type="protein sequence ID" value="NHB94382.1"/>
    <property type="molecule type" value="Genomic_DNA"/>
</dbReference>
<dbReference type="InterPro" id="IPR014056">
    <property type="entry name" value="TypeIITA-like_toxin_pred"/>
</dbReference>
<gene>
    <name evidence="1" type="ORF">C5469_20460</name>
</gene>
<dbReference type="AlphaFoldDB" id="A0A7X5TJX1"/>